<feature type="compositionally biased region" description="Low complexity" evidence="1">
    <location>
        <begin position="213"/>
        <end position="223"/>
    </location>
</feature>
<sequence length="499" mass="54499">MAVDSWYYKQADETCGPISFEDLFAMAHQGKLTPQTEIRNGETGNWFPADDIGGLFDADSEHVASDETPSLDEFSIVDSSFGVESKENLPSLDGFSIIEEEDKLSSELESQLPRFATLEAVRSKHQKIQWFCRILNQELGPMSADDLMQLLLDGELAPNDEVKSSAEPEWVPARTVVFLSSSGGDLDILDSEAEETASVVPASAEAVAEEPPVEPAPAEAPVEPAKPPILKVRSKQKWFCKLGGMGYGPIEAHKIKMWAEQERVEPTDLLKLGRKGEWFEAWQIEALQLKKPVDEKQEADEVAAAEDASETKPTTEPDKAAATAAPVAATPPPAQPAASPVAAAAPTPPRPKPKIKVARSNPLEALGPLMDPKILGGIAGVIVLAAILFFVPIGDLFTPGGREELAKFKAVHQEFLALQQKQASDAEWTSFEKKAQSDLAPVIAELETSASSDRPHLQHLLWAGRDYLEPMLENARTESNRDQEKFETHLKEAERIISE</sequence>
<feature type="compositionally biased region" description="Low complexity" evidence="1">
    <location>
        <begin position="336"/>
        <end position="345"/>
    </location>
</feature>
<keyword evidence="2" id="KW-0472">Membrane</keyword>
<evidence type="ECO:0000256" key="1">
    <source>
        <dbReference type="SAM" id="MobiDB-lite"/>
    </source>
</evidence>
<dbReference type="KEGG" id="gaz:Pan241w_57510"/>
<feature type="region of interest" description="Disordered" evidence="1">
    <location>
        <begin position="204"/>
        <end position="224"/>
    </location>
</feature>
<gene>
    <name evidence="4" type="ORF">Pan241w_57510</name>
</gene>
<keyword evidence="2" id="KW-0812">Transmembrane</keyword>
<keyword evidence="5" id="KW-1185">Reference proteome</keyword>
<accession>A0A517RP51</accession>
<dbReference type="EMBL" id="CP036269">
    <property type="protein sequence ID" value="QDT45625.1"/>
    <property type="molecule type" value="Genomic_DNA"/>
</dbReference>
<feature type="domain" description="GYF" evidence="3">
    <location>
        <begin position="130"/>
        <end position="176"/>
    </location>
</feature>
<feature type="domain" description="GYF" evidence="3">
    <location>
        <begin position="6"/>
        <end position="55"/>
    </location>
</feature>
<feature type="compositionally biased region" description="Basic and acidic residues" evidence="1">
    <location>
        <begin position="309"/>
        <end position="319"/>
    </location>
</feature>
<feature type="transmembrane region" description="Helical" evidence="2">
    <location>
        <begin position="374"/>
        <end position="397"/>
    </location>
</feature>
<dbReference type="AlphaFoldDB" id="A0A517RP51"/>
<evidence type="ECO:0000313" key="4">
    <source>
        <dbReference type="EMBL" id="QDT45625.1"/>
    </source>
</evidence>
<name>A0A517RP51_9PLAN</name>
<dbReference type="Pfam" id="PF14237">
    <property type="entry name" value="GYF_2"/>
    <property type="match status" value="2"/>
</dbReference>
<evidence type="ECO:0000256" key="2">
    <source>
        <dbReference type="SAM" id="Phobius"/>
    </source>
</evidence>
<dbReference type="Proteomes" id="UP000317171">
    <property type="component" value="Chromosome"/>
</dbReference>
<feature type="region of interest" description="Disordered" evidence="1">
    <location>
        <begin position="293"/>
        <end position="356"/>
    </location>
</feature>
<reference evidence="4 5" key="1">
    <citation type="submission" date="2019-02" db="EMBL/GenBank/DDBJ databases">
        <title>Deep-cultivation of Planctomycetes and their phenomic and genomic characterization uncovers novel biology.</title>
        <authorList>
            <person name="Wiegand S."/>
            <person name="Jogler M."/>
            <person name="Boedeker C."/>
            <person name="Pinto D."/>
            <person name="Vollmers J."/>
            <person name="Rivas-Marin E."/>
            <person name="Kohn T."/>
            <person name="Peeters S.H."/>
            <person name="Heuer A."/>
            <person name="Rast P."/>
            <person name="Oberbeckmann S."/>
            <person name="Bunk B."/>
            <person name="Jeske O."/>
            <person name="Meyerdierks A."/>
            <person name="Storesund J.E."/>
            <person name="Kallscheuer N."/>
            <person name="Luecker S."/>
            <person name="Lage O.M."/>
            <person name="Pohl T."/>
            <person name="Merkel B.J."/>
            <person name="Hornburger P."/>
            <person name="Mueller R.-W."/>
            <person name="Bruemmer F."/>
            <person name="Labrenz M."/>
            <person name="Spormann A.M."/>
            <person name="Op den Camp H."/>
            <person name="Overmann J."/>
            <person name="Amann R."/>
            <person name="Jetten M.S.M."/>
            <person name="Mascher T."/>
            <person name="Medema M.H."/>
            <person name="Devos D.P."/>
            <person name="Kaster A.-K."/>
            <person name="Ovreas L."/>
            <person name="Rohde M."/>
            <person name="Galperin M.Y."/>
            <person name="Jogler C."/>
        </authorList>
    </citation>
    <scope>NUCLEOTIDE SEQUENCE [LARGE SCALE GENOMIC DNA]</scope>
    <source>
        <strain evidence="4 5">Pan241w</strain>
    </source>
</reference>
<feature type="compositionally biased region" description="Acidic residues" evidence="1">
    <location>
        <begin position="297"/>
        <end position="308"/>
    </location>
</feature>
<dbReference type="OrthoDB" id="254120at2"/>
<proteinExistence type="predicted"/>
<protein>
    <recommendedName>
        <fullName evidence="3">GYF domain-containing protein</fullName>
    </recommendedName>
</protein>
<dbReference type="RefSeq" id="WP_145222470.1">
    <property type="nucleotide sequence ID" value="NZ_CP036269.1"/>
</dbReference>
<evidence type="ECO:0000259" key="3">
    <source>
        <dbReference type="Pfam" id="PF14237"/>
    </source>
</evidence>
<dbReference type="InterPro" id="IPR025640">
    <property type="entry name" value="GYF_2"/>
</dbReference>
<keyword evidence="2" id="KW-1133">Transmembrane helix</keyword>
<evidence type="ECO:0000313" key="5">
    <source>
        <dbReference type="Proteomes" id="UP000317171"/>
    </source>
</evidence>
<organism evidence="4 5">
    <name type="scientific">Gimesia alba</name>
    <dbReference type="NCBI Taxonomy" id="2527973"/>
    <lineage>
        <taxon>Bacteria</taxon>
        <taxon>Pseudomonadati</taxon>
        <taxon>Planctomycetota</taxon>
        <taxon>Planctomycetia</taxon>
        <taxon>Planctomycetales</taxon>
        <taxon>Planctomycetaceae</taxon>
        <taxon>Gimesia</taxon>
    </lineage>
</organism>